<keyword evidence="1" id="KW-0812">Transmembrane</keyword>
<dbReference type="RefSeq" id="WP_035326970.1">
    <property type="nucleotide sequence ID" value="NZ_CP015125.1"/>
</dbReference>
<protein>
    <recommendedName>
        <fullName evidence="4">Isoleucyl-tRNA synthetase</fullName>
    </recommendedName>
</protein>
<dbReference type="PATRIC" id="fig|1300343.5.peg.952"/>
<feature type="transmembrane region" description="Helical" evidence="1">
    <location>
        <begin position="7"/>
        <end position="25"/>
    </location>
</feature>
<dbReference type="OrthoDB" id="1145018at2"/>
<keyword evidence="1" id="KW-0472">Membrane</keyword>
<evidence type="ECO:0008006" key="4">
    <source>
        <dbReference type="Google" id="ProtNLM"/>
    </source>
</evidence>
<accession>A0A0A2GV83</accession>
<reference evidence="2 3" key="1">
    <citation type="submission" date="2014-10" db="EMBL/GenBank/DDBJ databases">
        <title>Draft genome sequence of the proteorhodopsin-containing marine bacterium Dokdonia donghaensis.</title>
        <authorList>
            <person name="Gomez-Consarnau L."/>
            <person name="Gonzalez J.M."/>
            <person name="Riedel T."/>
            <person name="Jaenicke S."/>
            <person name="Wagner-Doebler I."/>
            <person name="Fuhrman J.A."/>
        </authorList>
    </citation>
    <scope>NUCLEOTIDE SEQUENCE [LARGE SCALE GENOMIC DNA]</scope>
    <source>
        <strain evidence="2 3">DSW-1</strain>
    </source>
</reference>
<feature type="transmembrane region" description="Helical" evidence="1">
    <location>
        <begin position="37"/>
        <end position="56"/>
    </location>
</feature>
<keyword evidence="3" id="KW-1185">Reference proteome</keyword>
<sequence length="88" mass="10389">MDKVRRIFIIVLFFILAGMLAYGFYCKANIDEALGHKFIGLSIAGGFFILMPTFIYHRWKDRKVADYMLTDDAFKRMKEFNNSKDKKH</sequence>
<dbReference type="KEGG" id="ddo:I597_0941"/>
<evidence type="ECO:0000313" key="2">
    <source>
        <dbReference type="EMBL" id="KGO07194.1"/>
    </source>
</evidence>
<organism evidence="2 3">
    <name type="scientific">Dokdonia donghaensis DSW-1</name>
    <dbReference type="NCBI Taxonomy" id="1300343"/>
    <lineage>
        <taxon>Bacteria</taxon>
        <taxon>Pseudomonadati</taxon>
        <taxon>Bacteroidota</taxon>
        <taxon>Flavobacteriia</taxon>
        <taxon>Flavobacteriales</taxon>
        <taxon>Flavobacteriaceae</taxon>
        <taxon>Dokdonia</taxon>
    </lineage>
</organism>
<name>A0A0A2GV83_9FLAO</name>
<evidence type="ECO:0000256" key="1">
    <source>
        <dbReference type="SAM" id="Phobius"/>
    </source>
</evidence>
<dbReference type="EMBL" id="JSAQ01000001">
    <property type="protein sequence ID" value="KGO07194.1"/>
    <property type="molecule type" value="Genomic_DNA"/>
</dbReference>
<comment type="caution">
    <text evidence="2">The sequence shown here is derived from an EMBL/GenBank/DDBJ whole genome shotgun (WGS) entry which is preliminary data.</text>
</comment>
<keyword evidence="1" id="KW-1133">Transmembrane helix</keyword>
<dbReference type="AlphaFoldDB" id="A0A0A2GV83"/>
<proteinExistence type="predicted"/>
<evidence type="ECO:0000313" key="3">
    <source>
        <dbReference type="Proteomes" id="UP000030140"/>
    </source>
</evidence>
<gene>
    <name evidence="2" type="ORF">NV36_10340</name>
</gene>
<dbReference type="Proteomes" id="UP000030140">
    <property type="component" value="Unassembled WGS sequence"/>
</dbReference>